<accession>A0A6G7WKF5</accession>
<name>A0A6G7WKF5_9LACT</name>
<keyword evidence="1" id="KW-0472">Membrane</keyword>
<gene>
    <name evidence="2" type="ORF">G7058_09130</name>
</gene>
<reference evidence="2 3" key="1">
    <citation type="journal article" date="2017" name="Int. J. Syst. Evol. Microbiol.">
        <title>Jeotgalibaca porci sp. nov. and Jeotgalibaca arthritidis sp. nov., isolated from pigs, and emended description of the genus Jeotgalibaca.</title>
        <authorList>
            <person name="Zamora L."/>
            <person name="Perez-Sancho M."/>
            <person name="Dominguez L."/>
            <person name="Fernandez-Garayzabal J.F."/>
            <person name="Vela A.I."/>
        </authorList>
    </citation>
    <scope>NUCLEOTIDE SEQUENCE [LARGE SCALE GENOMIC DNA]</scope>
    <source>
        <strain evidence="2 3">CCUG 69148</strain>
    </source>
</reference>
<feature type="transmembrane region" description="Helical" evidence="1">
    <location>
        <begin position="96"/>
        <end position="118"/>
    </location>
</feature>
<dbReference type="PANTHER" id="PTHR36111">
    <property type="entry name" value="INNER MEMBRANE PROTEIN-RELATED"/>
    <property type="match status" value="1"/>
</dbReference>
<feature type="transmembrane region" description="Helical" evidence="1">
    <location>
        <begin position="32"/>
        <end position="50"/>
    </location>
</feature>
<organism evidence="2 3">
    <name type="scientific">Jeotgalibaca porci</name>
    <dbReference type="NCBI Taxonomy" id="1868793"/>
    <lineage>
        <taxon>Bacteria</taxon>
        <taxon>Bacillati</taxon>
        <taxon>Bacillota</taxon>
        <taxon>Bacilli</taxon>
        <taxon>Lactobacillales</taxon>
        <taxon>Carnobacteriaceae</taxon>
        <taxon>Jeotgalibaca</taxon>
    </lineage>
</organism>
<evidence type="ECO:0000313" key="3">
    <source>
        <dbReference type="Proteomes" id="UP000501830"/>
    </source>
</evidence>
<keyword evidence="1" id="KW-1133">Transmembrane helix</keyword>
<dbReference type="Pfam" id="PF04474">
    <property type="entry name" value="DUF554"/>
    <property type="match status" value="1"/>
</dbReference>
<dbReference type="AlphaFoldDB" id="A0A6G7WKF5"/>
<dbReference type="KEGG" id="jpo:G7058_09130"/>
<protein>
    <submittedName>
        <fullName evidence="2">DUF554 domain-containing protein</fullName>
    </submittedName>
</protein>
<dbReference type="Proteomes" id="UP000501830">
    <property type="component" value="Chromosome"/>
</dbReference>
<dbReference type="PANTHER" id="PTHR36111:SF2">
    <property type="entry name" value="INNER MEMBRANE PROTEIN"/>
    <property type="match status" value="1"/>
</dbReference>
<feature type="transmembrane region" description="Helical" evidence="1">
    <location>
        <begin position="138"/>
        <end position="164"/>
    </location>
</feature>
<proteinExistence type="predicted"/>
<evidence type="ECO:0000256" key="1">
    <source>
        <dbReference type="SAM" id="Phobius"/>
    </source>
</evidence>
<evidence type="ECO:0000313" key="2">
    <source>
        <dbReference type="EMBL" id="QIK52726.1"/>
    </source>
</evidence>
<dbReference type="InterPro" id="IPR007563">
    <property type="entry name" value="DUF554"/>
</dbReference>
<sequence>MAGALVNGVAIIIGGIVGMLFRSGLSERVASALMNALSLCVLYIGISGLFSGENMMVIILSLVAGTLIGELFDLNQKITVFGNRLELKFASKSKNSSISIAQGFVTASLIVCVGAMGIVGSLQSGLANDHSTLFAKALIDGIVCIVLASTLGIGVALSGFVIILYEGSLTLFASVLAPLLTDSVINDLTTVGSLLIIALSLNLLKVTDIKVMNLAPAVFMPIIFSLFM</sequence>
<feature type="transmembrane region" description="Helical" evidence="1">
    <location>
        <begin position="184"/>
        <end position="203"/>
    </location>
</feature>
<feature type="transmembrane region" description="Helical" evidence="1">
    <location>
        <begin position="6"/>
        <end position="25"/>
    </location>
</feature>
<keyword evidence="3" id="KW-1185">Reference proteome</keyword>
<dbReference type="EMBL" id="CP049889">
    <property type="protein sequence ID" value="QIK52726.1"/>
    <property type="molecule type" value="Genomic_DNA"/>
</dbReference>
<keyword evidence="1" id="KW-0812">Transmembrane</keyword>